<name>A0A0P6XNF6_9CHLR</name>
<dbReference type="PANTHER" id="PTHR30146">
    <property type="entry name" value="LACI-RELATED TRANSCRIPTIONAL REPRESSOR"/>
    <property type="match status" value="1"/>
</dbReference>
<evidence type="ECO:0000256" key="3">
    <source>
        <dbReference type="ARBA" id="ARBA00023163"/>
    </source>
</evidence>
<evidence type="ECO:0000256" key="1">
    <source>
        <dbReference type="ARBA" id="ARBA00023015"/>
    </source>
</evidence>
<dbReference type="CDD" id="cd01392">
    <property type="entry name" value="HTH_LacI"/>
    <property type="match status" value="1"/>
</dbReference>
<dbReference type="SUPFAM" id="SSF53822">
    <property type="entry name" value="Periplasmic binding protein-like I"/>
    <property type="match status" value="1"/>
</dbReference>
<keyword evidence="2" id="KW-0238">DNA-binding</keyword>
<dbReference type="InterPro" id="IPR028082">
    <property type="entry name" value="Peripla_BP_I"/>
</dbReference>
<dbReference type="PANTHER" id="PTHR30146:SF109">
    <property type="entry name" value="HTH-TYPE TRANSCRIPTIONAL REGULATOR GALS"/>
    <property type="match status" value="1"/>
</dbReference>
<dbReference type="GO" id="GO:0003700">
    <property type="term" value="F:DNA-binding transcription factor activity"/>
    <property type="evidence" value="ECO:0007669"/>
    <property type="project" value="TreeGrafter"/>
</dbReference>
<reference evidence="5 6" key="1">
    <citation type="submission" date="2015-07" db="EMBL/GenBank/DDBJ databases">
        <title>Whole genome sequence of Herpetosiphon geysericola DSM 7119.</title>
        <authorList>
            <person name="Hemp J."/>
            <person name="Ward L.M."/>
            <person name="Pace L.A."/>
            <person name="Fischer W.W."/>
        </authorList>
    </citation>
    <scope>NUCLEOTIDE SEQUENCE [LARGE SCALE GENOMIC DNA]</scope>
    <source>
        <strain evidence="5 6">DSM 7119</strain>
    </source>
</reference>
<dbReference type="InterPro" id="IPR000843">
    <property type="entry name" value="HTH_LacI"/>
</dbReference>
<dbReference type="SUPFAM" id="SSF47413">
    <property type="entry name" value="lambda repressor-like DNA-binding domains"/>
    <property type="match status" value="1"/>
</dbReference>
<dbReference type="OrthoDB" id="9785139at2"/>
<comment type="caution">
    <text evidence="5">The sequence shown here is derived from an EMBL/GenBank/DDBJ whole genome shotgun (WGS) entry which is preliminary data.</text>
</comment>
<evidence type="ECO:0000313" key="5">
    <source>
        <dbReference type="EMBL" id="KPL81927.1"/>
    </source>
</evidence>
<evidence type="ECO:0000259" key="4">
    <source>
        <dbReference type="PROSITE" id="PS50932"/>
    </source>
</evidence>
<keyword evidence="3" id="KW-0804">Transcription</keyword>
<dbReference type="InterPro" id="IPR010982">
    <property type="entry name" value="Lambda_DNA-bd_dom_sf"/>
</dbReference>
<dbReference type="Pfam" id="PF13377">
    <property type="entry name" value="Peripla_BP_3"/>
    <property type="match status" value="1"/>
</dbReference>
<dbReference type="EMBL" id="LGKP01000032">
    <property type="protein sequence ID" value="KPL81927.1"/>
    <property type="molecule type" value="Genomic_DNA"/>
</dbReference>
<dbReference type="Proteomes" id="UP000050277">
    <property type="component" value="Unassembled WGS sequence"/>
</dbReference>
<sequence length="343" mass="37324">MTIQRPQKVTIKDIAKLCNVSTQTVSRVLNNRPDVSPQTREAVEKAIAEMGYQPSALARSLVQQQSFTLGVITAGLQYMGVSLTLNGIAEESEASNYALLLKELPRFDATNIVPIIEALMARHVDGIIFAAAELNENVEVVQAQLPATCPPIVFVKSQPNPRFTTIGIDNYGGARQAVEHLLSIGRREIGIICGPSEWLETRQRRSGWYDGLLAAGITPTQQQIGIGNWSAASGEQACGELFNRYPAMDAVFACNDQMALGALHYASSHGLRVPEDLAIVGFDDLAESAYFSPALTTIRQPLRQLGRLAVQTLLQLINPSDEQMPAVITTLPTTLIVRESTVR</sequence>
<dbReference type="SMART" id="SM00354">
    <property type="entry name" value="HTH_LACI"/>
    <property type="match status" value="1"/>
</dbReference>
<dbReference type="RefSeq" id="WP_054536276.1">
    <property type="nucleotide sequence ID" value="NZ_LGKP01000032.1"/>
</dbReference>
<dbReference type="AlphaFoldDB" id="A0A0P6XNF6"/>
<protein>
    <recommendedName>
        <fullName evidence="4">HTH lacI-type domain-containing protein</fullName>
    </recommendedName>
</protein>
<evidence type="ECO:0000313" key="6">
    <source>
        <dbReference type="Proteomes" id="UP000050277"/>
    </source>
</evidence>
<dbReference type="InterPro" id="IPR046335">
    <property type="entry name" value="LacI/GalR-like_sensor"/>
</dbReference>
<dbReference type="CDD" id="cd01574">
    <property type="entry name" value="PBP1_LacI"/>
    <property type="match status" value="1"/>
</dbReference>
<dbReference type="PRINTS" id="PR00036">
    <property type="entry name" value="HTHLACI"/>
</dbReference>
<keyword evidence="6" id="KW-1185">Reference proteome</keyword>
<proteinExistence type="predicted"/>
<dbReference type="GO" id="GO:0000976">
    <property type="term" value="F:transcription cis-regulatory region binding"/>
    <property type="evidence" value="ECO:0007669"/>
    <property type="project" value="TreeGrafter"/>
</dbReference>
<keyword evidence="1" id="KW-0805">Transcription regulation</keyword>
<dbReference type="STRING" id="70996.SE18_20210"/>
<feature type="domain" description="HTH lacI-type" evidence="4">
    <location>
        <begin position="9"/>
        <end position="63"/>
    </location>
</feature>
<dbReference type="Gene3D" id="3.40.50.2300">
    <property type="match status" value="2"/>
</dbReference>
<accession>A0A0P6XNF6</accession>
<dbReference type="Pfam" id="PF00356">
    <property type="entry name" value="LacI"/>
    <property type="match status" value="1"/>
</dbReference>
<evidence type="ECO:0000256" key="2">
    <source>
        <dbReference type="ARBA" id="ARBA00023125"/>
    </source>
</evidence>
<dbReference type="Gene3D" id="1.10.260.40">
    <property type="entry name" value="lambda repressor-like DNA-binding domains"/>
    <property type="match status" value="1"/>
</dbReference>
<organism evidence="5 6">
    <name type="scientific">Herpetosiphon geysericola</name>
    <dbReference type="NCBI Taxonomy" id="70996"/>
    <lineage>
        <taxon>Bacteria</taxon>
        <taxon>Bacillati</taxon>
        <taxon>Chloroflexota</taxon>
        <taxon>Chloroflexia</taxon>
        <taxon>Herpetosiphonales</taxon>
        <taxon>Herpetosiphonaceae</taxon>
        <taxon>Herpetosiphon</taxon>
    </lineage>
</organism>
<gene>
    <name evidence="5" type="ORF">SE18_20210</name>
</gene>
<dbReference type="PROSITE" id="PS50932">
    <property type="entry name" value="HTH_LACI_2"/>
    <property type="match status" value="1"/>
</dbReference>